<feature type="transmembrane region" description="Helical" evidence="11">
    <location>
        <begin position="274"/>
        <end position="296"/>
    </location>
</feature>
<keyword evidence="9 11" id="KW-0472">Membrane</keyword>
<dbReference type="Proteomes" id="UP000038040">
    <property type="component" value="Unplaced"/>
</dbReference>
<dbReference type="InterPro" id="IPR038050">
    <property type="entry name" value="Neuro_actylchol_rec"/>
</dbReference>
<proteinExistence type="inferred from homology"/>
<evidence type="ECO:0000256" key="4">
    <source>
        <dbReference type="ARBA" id="ARBA00022475"/>
    </source>
</evidence>
<comment type="similarity">
    <text evidence="11">Belongs to the ligand-gated ion channel (TC 1.A.9) family.</text>
</comment>
<comment type="caution">
    <text evidence="11">Lacks conserved residue(s) required for the propagation of feature annotation.</text>
</comment>
<evidence type="ECO:0000313" key="17">
    <source>
        <dbReference type="WBParaSite" id="DME_0000727001-mRNA-1"/>
    </source>
</evidence>
<dbReference type="InterPro" id="IPR018000">
    <property type="entry name" value="Neurotransmitter_ion_chnl_CS"/>
</dbReference>
<dbReference type="SUPFAM" id="SSF90112">
    <property type="entry name" value="Neurotransmitter-gated ion-channel transmembrane pore"/>
    <property type="match status" value="1"/>
</dbReference>
<dbReference type="PANTHER" id="PTHR18945">
    <property type="entry name" value="NEUROTRANSMITTER GATED ION CHANNEL"/>
    <property type="match status" value="1"/>
</dbReference>
<evidence type="ECO:0000256" key="8">
    <source>
        <dbReference type="ARBA" id="ARBA00023065"/>
    </source>
</evidence>
<evidence type="ECO:0000313" key="14">
    <source>
        <dbReference type="EMBL" id="VDN59965.1"/>
    </source>
</evidence>
<evidence type="ECO:0000256" key="6">
    <source>
        <dbReference type="ARBA" id="ARBA00022729"/>
    </source>
</evidence>
<keyword evidence="5 11" id="KW-0812">Transmembrane</keyword>
<dbReference type="CDD" id="cd19049">
    <property type="entry name" value="LGIC_TM_anion"/>
    <property type="match status" value="1"/>
</dbReference>
<evidence type="ECO:0000256" key="1">
    <source>
        <dbReference type="ARBA" id="ARBA00004141"/>
    </source>
</evidence>
<reference evidence="17" key="1">
    <citation type="submission" date="2017-02" db="UniProtKB">
        <authorList>
            <consortium name="WormBaseParasite"/>
        </authorList>
    </citation>
    <scope>IDENTIFICATION</scope>
</reference>
<dbReference type="GO" id="GO:0005230">
    <property type="term" value="F:extracellular ligand-gated monoatomic ion channel activity"/>
    <property type="evidence" value="ECO:0007669"/>
    <property type="project" value="InterPro"/>
</dbReference>
<feature type="transmembrane region" description="Helical" evidence="11">
    <location>
        <begin position="245"/>
        <end position="268"/>
    </location>
</feature>
<keyword evidence="4" id="KW-1003">Cell membrane</keyword>
<dbReference type="WBParaSite" id="DME_0000727001-mRNA-1">
    <property type="protein sequence ID" value="DME_0000727001-mRNA-1"/>
    <property type="gene ID" value="DME_0000727001"/>
</dbReference>
<dbReference type="InterPro" id="IPR006202">
    <property type="entry name" value="Neur_chan_lig-bd"/>
</dbReference>
<dbReference type="Gene3D" id="2.70.170.10">
    <property type="entry name" value="Neurotransmitter-gated ion-channel ligand-binding domain"/>
    <property type="match status" value="1"/>
</dbReference>
<dbReference type="InterPro" id="IPR036719">
    <property type="entry name" value="Neuro-gated_channel_TM_sf"/>
</dbReference>
<feature type="domain" description="Neurotransmitter-gated ion-channel transmembrane" evidence="13">
    <location>
        <begin position="252"/>
        <end position="334"/>
    </location>
</feature>
<dbReference type="Proteomes" id="UP000274756">
    <property type="component" value="Unassembled WGS sequence"/>
</dbReference>
<keyword evidence="16" id="KW-1185">Reference proteome</keyword>
<dbReference type="InterPro" id="IPR006201">
    <property type="entry name" value="Neur_channel"/>
</dbReference>
<dbReference type="STRING" id="318479.A0A0N4UI54"/>
<protein>
    <submittedName>
        <fullName evidence="17">Neur_chan_LBD domain-containing protein</fullName>
    </submittedName>
</protein>
<dbReference type="AlphaFoldDB" id="A0A0N4UI54"/>
<evidence type="ECO:0000256" key="2">
    <source>
        <dbReference type="ARBA" id="ARBA00004236"/>
    </source>
</evidence>
<evidence type="ECO:0000256" key="9">
    <source>
        <dbReference type="ARBA" id="ARBA00023136"/>
    </source>
</evidence>
<dbReference type="InterPro" id="IPR006028">
    <property type="entry name" value="GABAA/Glycine_rcpt"/>
</dbReference>
<evidence type="ECO:0000256" key="3">
    <source>
        <dbReference type="ARBA" id="ARBA00022448"/>
    </source>
</evidence>
<dbReference type="Pfam" id="PF02932">
    <property type="entry name" value="Neur_chan_memb"/>
    <property type="match status" value="1"/>
</dbReference>
<keyword evidence="10 11" id="KW-0407">Ion channel</keyword>
<keyword evidence="6" id="KW-0732">Signal</keyword>
<evidence type="ECO:0000259" key="12">
    <source>
        <dbReference type="Pfam" id="PF02931"/>
    </source>
</evidence>
<keyword evidence="8 11" id="KW-0406">Ion transport</keyword>
<evidence type="ECO:0000256" key="11">
    <source>
        <dbReference type="RuleBase" id="RU000687"/>
    </source>
</evidence>
<comment type="subcellular location">
    <subcellularLocation>
        <location evidence="2">Cell membrane</location>
    </subcellularLocation>
    <subcellularLocation>
        <location evidence="1">Membrane</location>
        <topology evidence="1">Multi-pass membrane protein</topology>
    </subcellularLocation>
</comment>
<evidence type="ECO:0000313" key="16">
    <source>
        <dbReference type="Proteomes" id="UP000274756"/>
    </source>
</evidence>
<dbReference type="FunFam" id="2.70.170.10:FF:000034">
    <property type="entry name" value="Ligand-Gated ion Channel"/>
    <property type="match status" value="1"/>
</dbReference>
<organism evidence="15 17">
    <name type="scientific">Dracunculus medinensis</name>
    <name type="common">Guinea worm</name>
    <dbReference type="NCBI Taxonomy" id="318479"/>
    <lineage>
        <taxon>Eukaryota</taxon>
        <taxon>Metazoa</taxon>
        <taxon>Ecdysozoa</taxon>
        <taxon>Nematoda</taxon>
        <taxon>Chromadorea</taxon>
        <taxon>Rhabditida</taxon>
        <taxon>Spirurina</taxon>
        <taxon>Dracunculoidea</taxon>
        <taxon>Dracunculidae</taxon>
        <taxon>Dracunculus</taxon>
    </lineage>
</organism>
<gene>
    <name evidence="14" type="ORF">DME_LOCUS9938</name>
</gene>
<dbReference type="Gene3D" id="1.20.58.390">
    <property type="entry name" value="Neurotransmitter-gated ion-channel transmembrane domain"/>
    <property type="match status" value="1"/>
</dbReference>
<name>A0A0N4UI54_DRAME</name>
<dbReference type="GO" id="GO:0004888">
    <property type="term" value="F:transmembrane signaling receptor activity"/>
    <property type="evidence" value="ECO:0007669"/>
    <property type="project" value="InterPro"/>
</dbReference>
<keyword evidence="7 11" id="KW-1133">Transmembrane helix</keyword>
<evidence type="ECO:0000256" key="5">
    <source>
        <dbReference type="ARBA" id="ARBA00022692"/>
    </source>
</evidence>
<keyword evidence="3 11" id="KW-0813">Transport</keyword>
<dbReference type="InterPro" id="IPR036734">
    <property type="entry name" value="Neur_chan_lig-bd_sf"/>
</dbReference>
<sequence>MTTNKLEYLYLQTKSREISQQKSVNMKRKGCEQNINHRKSVLADIMADYDKTVLPSNESIEVNVELTVQDISSISEMTGSFVADVWFSQIWEDPRLAYKDISCRTNLSLDGSVSERLWTPNVCFVNSKHSEIHKSPASNVLLIIYPNGTIWLNYRVRVSGPCIFHLSYFPIDSQECMLIFESYSYNIAEVRLLWQAWDAVRMPDNNPLRLPDFQFYNVTWTKTTEDYTAGLWDQLKVTFRFKRLYGYYILQMYLPTYLSVFISWIAFWLDSRSLPARITLGVSALMALTFQFGNVVKNLPRVSFVKAVDLWFFVCVAFIFFSLVELAAVGAFDKNDYTFLPKRRRISRRAFQSRFVPFY</sequence>
<feature type="domain" description="Neurotransmitter-gated ion-channel ligand-binding" evidence="12">
    <location>
        <begin position="40"/>
        <end position="243"/>
    </location>
</feature>
<dbReference type="OrthoDB" id="407674at2759"/>
<dbReference type="GO" id="GO:0005886">
    <property type="term" value="C:plasma membrane"/>
    <property type="evidence" value="ECO:0007669"/>
    <property type="project" value="UniProtKB-SubCell"/>
</dbReference>
<dbReference type="EMBL" id="UYYG01001196">
    <property type="protein sequence ID" value="VDN59965.1"/>
    <property type="molecule type" value="Genomic_DNA"/>
</dbReference>
<dbReference type="Pfam" id="PF02931">
    <property type="entry name" value="Neur_chan_LBD"/>
    <property type="match status" value="1"/>
</dbReference>
<dbReference type="PROSITE" id="PS00236">
    <property type="entry name" value="NEUROTR_ION_CHANNEL"/>
    <property type="match status" value="1"/>
</dbReference>
<dbReference type="SUPFAM" id="SSF63712">
    <property type="entry name" value="Nicotinic receptor ligand binding domain-like"/>
    <property type="match status" value="1"/>
</dbReference>
<evidence type="ECO:0000313" key="15">
    <source>
        <dbReference type="Proteomes" id="UP000038040"/>
    </source>
</evidence>
<feature type="transmembrane region" description="Helical" evidence="11">
    <location>
        <begin position="308"/>
        <end position="332"/>
    </location>
</feature>
<dbReference type="PRINTS" id="PR00252">
    <property type="entry name" value="NRIONCHANNEL"/>
</dbReference>
<evidence type="ECO:0000256" key="10">
    <source>
        <dbReference type="ARBA" id="ARBA00023303"/>
    </source>
</evidence>
<dbReference type="InterPro" id="IPR006029">
    <property type="entry name" value="Neurotrans-gated_channel_TM"/>
</dbReference>
<reference evidence="14 16" key="2">
    <citation type="submission" date="2018-11" db="EMBL/GenBank/DDBJ databases">
        <authorList>
            <consortium name="Pathogen Informatics"/>
        </authorList>
    </citation>
    <scope>NUCLEOTIDE SEQUENCE [LARGE SCALE GENOMIC DNA]</scope>
</reference>
<dbReference type="PRINTS" id="PR00253">
    <property type="entry name" value="GABAARECEPTR"/>
</dbReference>
<accession>A0A0N4UI54</accession>
<evidence type="ECO:0000259" key="13">
    <source>
        <dbReference type="Pfam" id="PF02932"/>
    </source>
</evidence>
<dbReference type="CDD" id="cd18990">
    <property type="entry name" value="LGIC_ECD_GABAAR"/>
    <property type="match status" value="1"/>
</dbReference>
<evidence type="ECO:0000256" key="7">
    <source>
        <dbReference type="ARBA" id="ARBA00022989"/>
    </source>
</evidence>